<name>A0A2A4G2S4_9FLAO</name>
<dbReference type="GO" id="GO:0005737">
    <property type="term" value="C:cytoplasm"/>
    <property type="evidence" value="ECO:0007669"/>
    <property type="project" value="TreeGrafter"/>
</dbReference>
<dbReference type="InterPro" id="IPR001509">
    <property type="entry name" value="Epimerase_deHydtase"/>
</dbReference>
<dbReference type="Proteomes" id="UP000219559">
    <property type="component" value="Unassembled WGS sequence"/>
</dbReference>
<gene>
    <name evidence="2" type="ORF">B7P33_15575</name>
</gene>
<dbReference type="OrthoDB" id="596910at2"/>
<organism evidence="2 3">
    <name type="scientific">Sediminicola luteus</name>
    <dbReference type="NCBI Taxonomy" id="319238"/>
    <lineage>
        <taxon>Bacteria</taxon>
        <taxon>Pseudomonadati</taxon>
        <taxon>Bacteroidota</taxon>
        <taxon>Flavobacteriia</taxon>
        <taxon>Flavobacteriales</taxon>
        <taxon>Flavobacteriaceae</taxon>
        <taxon>Sediminicola</taxon>
    </lineage>
</organism>
<dbReference type="Pfam" id="PF01370">
    <property type="entry name" value="Epimerase"/>
    <property type="match status" value="1"/>
</dbReference>
<dbReference type="InterPro" id="IPR036291">
    <property type="entry name" value="NAD(P)-bd_dom_sf"/>
</dbReference>
<keyword evidence="3" id="KW-1185">Reference proteome</keyword>
<dbReference type="EMBL" id="NBWU01000007">
    <property type="protein sequence ID" value="PCE62713.1"/>
    <property type="molecule type" value="Genomic_DNA"/>
</dbReference>
<dbReference type="PANTHER" id="PTHR48079">
    <property type="entry name" value="PROTEIN YEEZ"/>
    <property type="match status" value="1"/>
</dbReference>
<reference evidence="2 3" key="1">
    <citation type="submission" date="2017-04" db="EMBL/GenBank/DDBJ databases">
        <title>A new member of the family Flavobacteriaceae isolated from ascidians.</title>
        <authorList>
            <person name="Chen L."/>
        </authorList>
    </citation>
    <scope>NUCLEOTIDE SEQUENCE [LARGE SCALE GENOMIC DNA]</scope>
    <source>
        <strain evidence="2 3">HQA918</strain>
    </source>
</reference>
<evidence type="ECO:0000313" key="3">
    <source>
        <dbReference type="Proteomes" id="UP000219559"/>
    </source>
</evidence>
<dbReference type="PANTHER" id="PTHR48079:SF6">
    <property type="entry name" value="NAD(P)-BINDING DOMAIN-CONTAINING PROTEIN-RELATED"/>
    <property type="match status" value="1"/>
</dbReference>
<dbReference type="InterPro" id="IPR051783">
    <property type="entry name" value="NAD(P)-dependent_oxidoreduct"/>
</dbReference>
<dbReference type="RefSeq" id="WP_097440821.1">
    <property type="nucleotide sequence ID" value="NZ_KZ300477.1"/>
</dbReference>
<dbReference type="SUPFAM" id="SSF51735">
    <property type="entry name" value="NAD(P)-binding Rossmann-fold domains"/>
    <property type="match status" value="1"/>
</dbReference>
<evidence type="ECO:0000259" key="1">
    <source>
        <dbReference type="Pfam" id="PF01370"/>
    </source>
</evidence>
<dbReference type="Gene3D" id="3.40.50.720">
    <property type="entry name" value="NAD(P)-binding Rossmann-like Domain"/>
    <property type="match status" value="1"/>
</dbReference>
<dbReference type="AlphaFoldDB" id="A0A2A4G2S4"/>
<feature type="domain" description="NAD-dependent epimerase/dehydratase" evidence="1">
    <location>
        <begin position="2"/>
        <end position="189"/>
    </location>
</feature>
<comment type="caution">
    <text evidence="2">The sequence shown here is derived from an EMBL/GenBank/DDBJ whole genome shotgun (WGS) entry which is preliminary data.</text>
</comment>
<dbReference type="GO" id="GO:0004029">
    <property type="term" value="F:aldehyde dehydrogenase (NAD+) activity"/>
    <property type="evidence" value="ECO:0007669"/>
    <property type="project" value="TreeGrafter"/>
</dbReference>
<sequence>MILVTGGTGLVGAHLLYELAKTGQRIRATRRAQSNLAQVRKVFGYYTPEPQTLFDTIEWVEAPLQDLPALDAALQGIDQVYHCAALISFDTKDRKPLLRTNVIGTANLVNLCIHHKVKKLCYVSSIAAIGSSLKGQPANEENEWNENDPNVYAVSKYLGEMEIWRASQEGVPVVLVNPGVIIGPGFWHSGSGEIIVRGSKKQQFYPLGATGFVGVYDVVKSMIQLMDSPIKNQRYILVAENLSFQEVLGQLAKNFGHTPPSKGIPKWLFQIIGFFEGLVSWVSGRTRQLNKHGIRSLSEKETYDNSKLIAAVDFTYQPMDQVFGQSCGYYRKEIEK</sequence>
<accession>A0A2A4G2S4</accession>
<evidence type="ECO:0000313" key="2">
    <source>
        <dbReference type="EMBL" id="PCE62713.1"/>
    </source>
</evidence>
<proteinExistence type="predicted"/>
<protein>
    <submittedName>
        <fullName evidence="2">NAD-dependent epimerase</fullName>
    </submittedName>
</protein>